<dbReference type="STRING" id="520767.ATZ99_21280"/>
<proteinExistence type="inferred from homology"/>
<evidence type="ECO:0000313" key="9">
    <source>
        <dbReference type="Proteomes" id="UP000075737"/>
    </source>
</evidence>
<evidence type="ECO:0000259" key="6">
    <source>
        <dbReference type="SMART" id="SM00062"/>
    </source>
</evidence>
<name>A0A162M547_9FIRM</name>
<dbReference type="SUPFAM" id="SSF53850">
    <property type="entry name" value="Periplasmic binding protein-like II"/>
    <property type="match status" value="1"/>
</dbReference>
<dbReference type="EMBL" id="LOHZ01000044">
    <property type="protein sequence ID" value="KYO64097.1"/>
    <property type="molecule type" value="Genomic_DNA"/>
</dbReference>
<accession>A0A162M547</accession>
<dbReference type="GO" id="GO:0030313">
    <property type="term" value="C:cell envelope"/>
    <property type="evidence" value="ECO:0007669"/>
    <property type="project" value="UniProtKB-SubCell"/>
</dbReference>
<sequence length="286" mass="31313">MKKHFKITALLMVILLMATVLFGCAQKETSQNNQSQQQTNQQNNNSNQPVDTVEAIKKAGKLVVGTSADYPPFEFHDISSGKDVIAGFDIDLAEAIAKELGVELEIKDMSFDTIISAVLTKKVDMGIAGFTITEERKKSVNFSIPYIQGGQQIITYKGSGITGKDDLKGKTVGVQLGTTGEEIAKKIEGAKLKQFDKVDTAVLDLLNKKVDAVIVDFAVAKAYASQNSDKLELVGNLLDDAAKAVVLRKEDEKLLEVVNKVITDLKNSGELDKMVQKWFVEFKPKQ</sequence>
<dbReference type="Pfam" id="PF00497">
    <property type="entry name" value="SBP_bac_3"/>
    <property type="match status" value="1"/>
</dbReference>
<dbReference type="InterPro" id="IPR001638">
    <property type="entry name" value="Solute-binding_3/MltF_N"/>
</dbReference>
<comment type="subcellular location">
    <subcellularLocation>
        <location evidence="1">Cell envelope</location>
    </subcellularLocation>
</comment>
<dbReference type="RefSeq" id="WP_068749225.1">
    <property type="nucleotide sequence ID" value="NZ_LOHZ01000044.1"/>
</dbReference>
<dbReference type="GO" id="GO:0016020">
    <property type="term" value="C:membrane"/>
    <property type="evidence" value="ECO:0007669"/>
    <property type="project" value="InterPro"/>
</dbReference>
<feature type="domain" description="Solute-binding protein family 3/N-terminal" evidence="6">
    <location>
        <begin position="61"/>
        <end position="281"/>
    </location>
</feature>
<gene>
    <name evidence="8" type="primary">artP</name>
    <name evidence="8" type="ORF">ATZ99_21280</name>
</gene>
<keyword evidence="3 5" id="KW-0732">Signal</keyword>
<dbReference type="PROSITE" id="PS51257">
    <property type="entry name" value="PROKAR_LIPOPROTEIN"/>
    <property type="match status" value="1"/>
</dbReference>
<evidence type="ECO:0000259" key="7">
    <source>
        <dbReference type="SMART" id="SM00079"/>
    </source>
</evidence>
<evidence type="ECO:0000256" key="2">
    <source>
        <dbReference type="ARBA" id="ARBA00010333"/>
    </source>
</evidence>
<dbReference type="GO" id="GO:0015276">
    <property type="term" value="F:ligand-gated monoatomic ion channel activity"/>
    <property type="evidence" value="ECO:0007669"/>
    <property type="project" value="InterPro"/>
</dbReference>
<evidence type="ECO:0000256" key="4">
    <source>
        <dbReference type="RuleBase" id="RU003744"/>
    </source>
</evidence>
<dbReference type="InterPro" id="IPR001320">
    <property type="entry name" value="Iontro_rcpt_C"/>
</dbReference>
<evidence type="ECO:0000256" key="1">
    <source>
        <dbReference type="ARBA" id="ARBA00004196"/>
    </source>
</evidence>
<keyword evidence="9" id="KW-1185">Reference proteome</keyword>
<comment type="caution">
    <text evidence="8">The sequence shown here is derived from an EMBL/GenBank/DDBJ whole genome shotgun (WGS) entry which is preliminary data.</text>
</comment>
<dbReference type="AlphaFoldDB" id="A0A162M547"/>
<dbReference type="PANTHER" id="PTHR35936">
    <property type="entry name" value="MEMBRANE-BOUND LYTIC MUREIN TRANSGLYCOSYLASE F"/>
    <property type="match status" value="1"/>
</dbReference>
<protein>
    <submittedName>
        <fullName evidence="8">Arginine-binding extracellular protein ArtP</fullName>
    </submittedName>
</protein>
<dbReference type="InterPro" id="IPR018313">
    <property type="entry name" value="SBP_3_CS"/>
</dbReference>
<reference evidence="8 9" key="1">
    <citation type="submission" date="2015-12" db="EMBL/GenBank/DDBJ databases">
        <title>Draft genome of Thermovenabulum gondwanense isolated from a red thermophilic microbial mat colonisisng an outflow channel of a bore well.</title>
        <authorList>
            <person name="Patel B.K."/>
        </authorList>
    </citation>
    <scope>NUCLEOTIDE SEQUENCE [LARGE SCALE GENOMIC DNA]</scope>
    <source>
        <strain evidence="8 9">R270</strain>
    </source>
</reference>
<dbReference type="OrthoDB" id="9774451at2"/>
<dbReference type="PANTHER" id="PTHR35936:SF17">
    <property type="entry name" value="ARGININE-BINDING EXTRACELLULAR PROTEIN ARTP"/>
    <property type="match status" value="1"/>
</dbReference>
<dbReference type="Gene3D" id="3.40.190.10">
    <property type="entry name" value="Periplasmic binding protein-like II"/>
    <property type="match status" value="2"/>
</dbReference>
<evidence type="ECO:0000256" key="3">
    <source>
        <dbReference type="ARBA" id="ARBA00022729"/>
    </source>
</evidence>
<comment type="similarity">
    <text evidence="2 4">Belongs to the bacterial solute-binding protein 3 family.</text>
</comment>
<dbReference type="SMART" id="SM00062">
    <property type="entry name" value="PBPb"/>
    <property type="match status" value="1"/>
</dbReference>
<dbReference type="Proteomes" id="UP000075737">
    <property type="component" value="Unassembled WGS sequence"/>
</dbReference>
<feature type="chain" id="PRO_5039272905" evidence="5">
    <location>
        <begin position="26"/>
        <end position="286"/>
    </location>
</feature>
<dbReference type="PROSITE" id="PS01039">
    <property type="entry name" value="SBP_BACTERIAL_3"/>
    <property type="match status" value="1"/>
</dbReference>
<evidence type="ECO:0000313" key="8">
    <source>
        <dbReference type="EMBL" id="KYO64097.1"/>
    </source>
</evidence>
<dbReference type="PATRIC" id="fig|520767.4.peg.2253"/>
<evidence type="ECO:0000256" key="5">
    <source>
        <dbReference type="SAM" id="SignalP"/>
    </source>
</evidence>
<feature type="domain" description="Ionotropic glutamate receptor C-terminal" evidence="7">
    <location>
        <begin position="61"/>
        <end position="281"/>
    </location>
</feature>
<feature type="signal peptide" evidence="5">
    <location>
        <begin position="1"/>
        <end position="25"/>
    </location>
</feature>
<dbReference type="SMART" id="SM00079">
    <property type="entry name" value="PBPe"/>
    <property type="match status" value="1"/>
</dbReference>
<dbReference type="CDD" id="cd13624">
    <property type="entry name" value="PBP2_Arg_Lys_His"/>
    <property type="match status" value="1"/>
</dbReference>
<organism evidence="8 9">
    <name type="scientific">Thermovenabulum gondwanense</name>
    <dbReference type="NCBI Taxonomy" id="520767"/>
    <lineage>
        <taxon>Bacteria</taxon>
        <taxon>Bacillati</taxon>
        <taxon>Bacillota</taxon>
        <taxon>Clostridia</taxon>
        <taxon>Thermosediminibacterales</taxon>
        <taxon>Thermosediminibacteraceae</taxon>
        <taxon>Thermovenabulum</taxon>
    </lineage>
</organism>